<name>A0A167RET7_CALVF</name>
<accession>A0A167RET7</accession>
<dbReference type="Proteomes" id="UP000076738">
    <property type="component" value="Unassembled WGS sequence"/>
</dbReference>
<dbReference type="AlphaFoldDB" id="A0A167RET7"/>
<dbReference type="EMBL" id="KV417268">
    <property type="protein sequence ID" value="KZP00832.1"/>
    <property type="molecule type" value="Genomic_DNA"/>
</dbReference>
<protein>
    <submittedName>
        <fullName evidence="1">Uncharacterized protein</fullName>
    </submittedName>
</protein>
<evidence type="ECO:0000313" key="1">
    <source>
        <dbReference type="EMBL" id="KZP00832.1"/>
    </source>
</evidence>
<gene>
    <name evidence="1" type="ORF">CALVIDRAFT_214692</name>
</gene>
<sequence>MPATSCGCGSRPWGGTPDSGACGSLAGAQMGRHIGRLSGTRDALAPCRGLGRPSCARFPAANLVPRPSPPFAFRPPI</sequence>
<organism evidence="1 2">
    <name type="scientific">Calocera viscosa (strain TUFC12733)</name>
    <dbReference type="NCBI Taxonomy" id="1330018"/>
    <lineage>
        <taxon>Eukaryota</taxon>
        <taxon>Fungi</taxon>
        <taxon>Dikarya</taxon>
        <taxon>Basidiomycota</taxon>
        <taxon>Agaricomycotina</taxon>
        <taxon>Dacrymycetes</taxon>
        <taxon>Dacrymycetales</taxon>
        <taxon>Dacrymycetaceae</taxon>
        <taxon>Calocera</taxon>
    </lineage>
</organism>
<keyword evidence="2" id="KW-1185">Reference proteome</keyword>
<reference evidence="1 2" key="1">
    <citation type="journal article" date="2016" name="Mol. Biol. Evol.">
        <title>Comparative Genomics of Early-Diverging Mushroom-Forming Fungi Provides Insights into the Origins of Lignocellulose Decay Capabilities.</title>
        <authorList>
            <person name="Nagy L.G."/>
            <person name="Riley R."/>
            <person name="Tritt A."/>
            <person name="Adam C."/>
            <person name="Daum C."/>
            <person name="Floudas D."/>
            <person name="Sun H."/>
            <person name="Yadav J.S."/>
            <person name="Pangilinan J."/>
            <person name="Larsson K.H."/>
            <person name="Matsuura K."/>
            <person name="Barry K."/>
            <person name="Labutti K."/>
            <person name="Kuo R."/>
            <person name="Ohm R.A."/>
            <person name="Bhattacharya S.S."/>
            <person name="Shirouzu T."/>
            <person name="Yoshinaga Y."/>
            <person name="Martin F.M."/>
            <person name="Grigoriev I.V."/>
            <person name="Hibbett D.S."/>
        </authorList>
    </citation>
    <scope>NUCLEOTIDE SEQUENCE [LARGE SCALE GENOMIC DNA]</scope>
    <source>
        <strain evidence="1 2">TUFC12733</strain>
    </source>
</reference>
<proteinExistence type="predicted"/>
<evidence type="ECO:0000313" key="2">
    <source>
        <dbReference type="Proteomes" id="UP000076738"/>
    </source>
</evidence>